<keyword evidence="2" id="KW-1133">Transmembrane helix</keyword>
<dbReference type="Proteomes" id="UP001162031">
    <property type="component" value="Unassembled WGS sequence"/>
</dbReference>
<dbReference type="EMBL" id="CANTFL010000080">
    <property type="protein sequence ID" value="CAI5711364.1"/>
    <property type="molecule type" value="Genomic_DNA"/>
</dbReference>
<evidence type="ECO:0000313" key="5">
    <source>
        <dbReference type="Proteomes" id="UP001162031"/>
    </source>
</evidence>
<dbReference type="Pfam" id="PF00498">
    <property type="entry name" value="FHA"/>
    <property type="match status" value="2"/>
</dbReference>
<evidence type="ECO:0000313" key="4">
    <source>
        <dbReference type="EMBL" id="CAI5711364.1"/>
    </source>
</evidence>
<sequence length="461" mass="52409">MATKTPSQFVFRYRSSRARRHSRSMVHWSWLHAMAYSSAVVASIVYMHKQLTIYFHSADAQQVDNKLLYDLSTVATSGIKQLDGLHLVLSDLASTLRWLLVMLSLAVWLTTLLVSRRCHLYSLLCIAATRLGCYVHRLREWSCKQRHGGKRRRHRHKHKQASCLHQSTACVENWNEMDVEIDEDDLLIVSSLSSAPRRHRSVEKQASDVDEHSGQGRWSSDDTGSDSLVGCRDTRERAEKIVLHPREGARGGRHQNNQIISNDSYVSRLHFQIQYDPMEKEYYLQDLGSTTGTFVFLKPDAPKRLHVNDRVKLGDTEFEVCAINETITTGMPFLRMRFTEGPLTGICQTIGKTSVTLGRYSSNALCITEDDSISGKHSAISYFGNGFYITDLHSTNGTAIRLSGSGRKSRRRYLLHGDVFGVGSNRFMVEYSHQLAAQRRLAKVINESHEDEDDRRAESES</sequence>
<dbReference type="InterPro" id="IPR050923">
    <property type="entry name" value="Cell_Proc_Reg/RNA_Proc"/>
</dbReference>
<dbReference type="PANTHER" id="PTHR23308">
    <property type="entry name" value="NUCLEAR INHIBITOR OF PROTEIN PHOSPHATASE-1"/>
    <property type="match status" value="1"/>
</dbReference>
<accession>A0AAV0SZ93</accession>
<dbReference type="CDD" id="cd00060">
    <property type="entry name" value="FHA"/>
    <property type="match status" value="2"/>
</dbReference>
<feature type="region of interest" description="Disordered" evidence="1">
    <location>
        <begin position="199"/>
        <end position="229"/>
    </location>
</feature>
<feature type="domain" description="FHA" evidence="3">
    <location>
        <begin position="355"/>
        <end position="400"/>
    </location>
</feature>
<proteinExistence type="predicted"/>
<comment type="caution">
    <text evidence="4">The sequence shown here is derived from an EMBL/GenBank/DDBJ whole genome shotgun (WGS) entry which is preliminary data.</text>
</comment>
<gene>
    <name evidence="4" type="ORF">HBR001_LOCUS647</name>
</gene>
<evidence type="ECO:0000256" key="1">
    <source>
        <dbReference type="SAM" id="MobiDB-lite"/>
    </source>
</evidence>
<organism evidence="4 5">
    <name type="scientific">Hyaloperonospora brassicae</name>
    <name type="common">Brassica downy mildew</name>
    <name type="synonym">Peronospora brassicae</name>
    <dbReference type="NCBI Taxonomy" id="162125"/>
    <lineage>
        <taxon>Eukaryota</taxon>
        <taxon>Sar</taxon>
        <taxon>Stramenopiles</taxon>
        <taxon>Oomycota</taxon>
        <taxon>Peronosporomycetes</taxon>
        <taxon>Peronosporales</taxon>
        <taxon>Peronosporaceae</taxon>
        <taxon>Hyaloperonospora</taxon>
    </lineage>
</organism>
<keyword evidence="2" id="KW-0812">Transmembrane</keyword>
<dbReference type="PROSITE" id="PS50006">
    <property type="entry name" value="FHA_DOMAIN"/>
    <property type="match status" value="2"/>
</dbReference>
<dbReference type="InterPro" id="IPR008984">
    <property type="entry name" value="SMAD_FHA_dom_sf"/>
</dbReference>
<name>A0AAV0SZ93_HYABA</name>
<evidence type="ECO:0000256" key="2">
    <source>
        <dbReference type="SAM" id="Phobius"/>
    </source>
</evidence>
<keyword evidence="2" id="KW-0472">Membrane</keyword>
<protein>
    <recommendedName>
        <fullName evidence="3">FHA domain-containing protein</fullName>
    </recommendedName>
</protein>
<dbReference type="Gene3D" id="2.60.200.20">
    <property type="match status" value="2"/>
</dbReference>
<dbReference type="SMART" id="SM00240">
    <property type="entry name" value="FHA"/>
    <property type="match status" value="2"/>
</dbReference>
<dbReference type="SUPFAM" id="SSF49879">
    <property type="entry name" value="SMAD/FHA domain"/>
    <property type="match status" value="2"/>
</dbReference>
<evidence type="ECO:0000259" key="3">
    <source>
        <dbReference type="PROSITE" id="PS50006"/>
    </source>
</evidence>
<feature type="transmembrane region" description="Helical" evidence="2">
    <location>
        <begin position="25"/>
        <end position="47"/>
    </location>
</feature>
<dbReference type="InterPro" id="IPR000253">
    <property type="entry name" value="FHA_dom"/>
</dbReference>
<feature type="compositionally biased region" description="Basic and acidic residues" evidence="1">
    <location>
        <begin position="202"/>
        <end position="214"/>
    </location>
</feature>
<keyword evidence="5" id="KW-1185">Reference proteome</keyword>
<dbReference type="AlphaFoldDB" id="A0AAV0SZ93"/>
<reference evidence="4" key="1">
    <citation type="submission" date="2022-12" db="EMBL/GenBank/DDBJ databases">
        <authorList>
            <person name="Webb A."/>
        </authorList>
    </citation>
    <scope>NUCLEOTIDE SEQUENCE</scope>
    <source>
        <strain evidence="4">Hp1</strain>
    </source>
</reference>
<feature type="compositionally biased region" description="Polar residues" evidence="1">
    <location>
        <begin position="216"/>
        <end position="226"/>
    </location>
</feature>
<feature type="domain" description="FHA" evidence="3">
    <location>
        <begin position="249"/>
        <end position="295"/>
    </location>
</feature>